<dbReference type="NCBIfam" id="TIGR01891">
    <property type="entry name" value="amidohydrolases"/>
    <property type="match status" value="1"/>
</dbReference>
<sequence>MPTDLTHAARVGKRQSRGRSRLAHQEEPAPQDCCTQGNSDDSLGWAGFDDLSDGTPAAQRSRDDALSLFHPVDMENVPLWTNSPGSSALVASSSVTDEETMDHVMAHLSPRSLPFVDQSVFSQTLILSDGSLTLGHEEFQALGHYQEGFCLVHTSKVAAWSFPVLLLQKVSYSAIAMRCALAVSLQDLDIRRHSDDLRQSRVESPLTISHFTRASSAFREVIRQSASPVDHVETLATFYFHYVFFTQQHNVKRDELHKLSEAVVRYLEASSIGDILARSSPEPPVTMTPSMRTFLSRLLLWVYREDVYAMGYRCAGEVARFMFERPRLLQRLCIISRPALQLNWGTLYPAEQHLDDVFSAQHIDMLARMIQVQYHITQFGWLTMKSANEDTVSGIQRPAARSMHIEEKLNLIETDFAPTFQMITMPDENYQTWTRDLVESASVFVTIYYAWKMIYYRCAGLPEDRIQDVLAMLMQAAQHTIRKVQLKDLQRALLAAVIETKNQIHKDWIISKLGPRWRAVLEHVLDKESRHGQHLNIWILYELASDASGFYEMAVITSAQQPSYLDTETKAADVVDEKTTLDAIVNAVDQELAALREINSVIHSNPELCFKEFKAHDNITTLLESLGFPVEKHAYGLETSFVAEYGQGGRLVIICSEYDALEGVGHACGHNLIATASIASFLGIVAALKKSGAPGRVRILGCPAEEGGGGKIKLIRAGAFKNVDAALMVHASTPLDIPQPDGAAAVGGRSVAIFRGVFTGEPAHAGVVPWNGINALDAASLTYSAVSMLRQQIRPTDRLNIYIKEGGQMTNIITARSVVEVGVRTLTLGENERLQERVRNCFKGAALATGCTVEFESVASPSVHYPDSAD</sequence>
<dbReference type="SUPFAM" id="SSF55031">
    <property type="entry name" value="Bacterial exopeptidase dimerisation domain"/>
    <property type="match status" value="1"/>
</dbReference>
<feature type="domain" description="Peptidase M20 dimerisation" evidence="3">
    <location>
        <begin position="757"/>
        <end position="845"/>
    </location>
</feature>
<comment type="similarity">
    <text evidence="1">Belongs to the peptidase M20A family.</text>
</comment>
<organism evidence="4 5">
    <name type="scientific">Fusarium gaditjirri</name>
    <dbReference type="NCBI Taxonomy" id="282569"/>
    <lineage>
        <taxon>Eukaryota</taxon>
        <taxon>Fungi</taxon>
        <taxon>Dikarya</taxon>
        <taxon>Ascomycota</taxon>
        <taxon>Pezizomycotina</taxon>
        <taxon>Sordariomycetes</taxon>
        <taxon>Hypocreomycetidae</taxon>
        <taxon>Hypocreales</taxon>
        <taxon>Nectriaceae</taxon>
        <taxon>Fusarium</taxon>
        <taxon>Fusarium nisikadoi species complex</taxon>
    </lineage>
</organism>
<gene>
    <name evidence="4" type="ORF">FGADI_2157</name>
</gene>
<evidence type="ECO:0000256" key="1">
    <source>
        <dbReference type="ARBA" id="ARBA00006247"/>
    </source>
</evidence>
<dbReference type="Pfam" id="PF07687">
    <property type="entry name" value="M20_dimer"/>
    <property type="match status" value="1"/>
</dbReference>
<evidence type="ECO:0000313" key="4">
    <source>
        <dbReference type="EMBL" id="KAF4958813.1"/>
    </source>
</evidence>
<name>A0A8H4TIT3_9HYPO</name>
<reference evidence="4" key="1">
    <citation type="journal article" date="2020" name="BMC Genomics">
        <title>Correction to: Identification and distribution of gene clusters required for synthesis of sphingolipid metabolism inhibitors in diverse species of the filamentous fungus Fusarium.</title>
        <authorList>
            <person name="Kim H.S."/>
            <person name="Lohmar J.M."/>
            <person name="Busman M."/>
            <person name="Brown D.W."/>
            <person name="Naumann T.A."/>
            <person name="Divon H.H."/>
            <person name="Lysoe E."/>
            <person name="Uhlig S."/>
            <person name="Proctor R.H."/>
        </authorList>
    </citation>
    <scope>NUCLEOTIDE SEQUENCE</scope>
    <source>
        <strain evidence="4">NRRL 45417</strain>
    </source>
</reference>
<evidence type="ECO:0000259" key="3">
    <source>
        <dbReference type="Pfam" id="PF07687"/>
    </source>
</evidence>
<dbReference type="OrthoDB" id="6119954at2759"/>
<dbReference type="AlphaFoldDB" id="A0A8H4TIT3"/>
<proteinExistence type="inferred from homology"/>
<dbReference type="InterPro" id="IPR052030">
    <property type="entry name" value="Peptidase_M20/M20A_hydrolases"/>
</dbReference>
<reference evidence="4" key="2">
    <citation type="submission" date="2020-05" db="EMBL/GenBank/DDBJ databases">
        <authorList>
            <person name="Kim H.-S."/>
            <person name="Proctor R.H."/>
            <person name="Brown D.W."/>
        </authorList>
    </citation>
    <scope>NUCLEOTIDE SEQUENCE</scope>
    <source>
        <strain evidence="4">NRRL 45417</strain>
    </source>
</reference>
<dbReference type="EMBL" id="JABFAI010000045">
    <property type="protein sequence ID" value="KAF4958813.1"/>
    <property type="molecule type" value="Genomic_DNA"/>
</dbReference>
<accession>A0A8H4TIT3</accession>
<feature type="region of interest" description="Disordered" evidence="2">
    <location>
        <begin position="1"/>
        <end position="59"/>
    </location>
</feature>
<dbReference type="Gene3D" id="3.40.630.10">
    <property type="entry name" value="Zn peptidases"/>
    <property type="match status" value="1"/>
</dbReference>
<dbReference type="InterPro" id="IPR011650">
    <property type="entry name" value="Peptidase_M20_dimer"/>
</dbReference>
<dbReference type="InterPro" id="IPR002933">
    <property type="entry name" value="Peptidase_M20"/>
</dbReference>
<feature type="compositionally biased region" description="Basic residues" evidence="2">
    <location>
        <begin position="10"/>
        <end position="22"/>
    </location>
</feature>
<evidence type="ECO:0000313" key="5">
    <source>
        <dbReference type="Proteomes" id="UP000604273"/>
    </source>
</evidence>
<dbReference type="Gene3D" id="3.30.70.360">
    <property type="match status" value="1"/>
</dbReference>
<dbReference type="FunFam" id="3.30.70.360:FF:000004">
    <property type="entry name" value="Peptidase M20 domain-containing protein 2"/>
    <property type="match status" value="1"/>
</dbReference>
<comment type="caution">
    <text evidence="4">The sequence shown here is derived from an EMBL/GenBank/DDBJ whole genome shotgun (WGS) entry which is preliminary data.</text>
</comment>
<keyword evidence="5" id="KW-1185">Reference proteome</keyword>
<dbReference type="InterPro" id="IPR017439">
    <property type="entry name" value="Amidohydrolase"/>
</dbReference>
<dbReference type="Proteomes" id="UP000604273">
    <property type="component" value="Unassembled WGS sequence"/>
</dbReference>
<dbReference type="GO" id="GO:0016805">
    <property type="term" value="F:dipeptidase activity"/>
    <property type="evidence" value="ECO:0007669"/>
    <property type="project" value="TreeGrafter"/>
</dbReference>
<dbReference type="PANTHER" id="PTHR30575">
    <property type="entry name" value="PEPTIDASE M20"/>
    <property type="match status" value="1"/>
</dbReference>
<dbReference type="Pfam" id="PF01546">
    <property type="entry name" value="Peptidase_M20"/>
    <property type="match status" value="1"/>
</dbReference>
<evidence type="ECO:0000256" key="2">
    <source>
        <dbReference type="SAM" id="MobiDB-lite"/>
    </source>
</evidence>
<dbReference type="InterPro" id="IPR036264">
    <property type="entry name" value="Bact_exopeptidase_dim_dom"/>
</dbReference>
<protein>
    <recommendedName>
        <fullName evidence="3">Peptidase M20 dimerisation domain-containing protein</fullName>
    </recommendedName>
</protein>
<dbReference type="SUPFAM" id="SSF53187">
    <property type="entry name" value="Zn-dependent exopeptidases"/>
    <property type="match status" value="1"/>
</dbReference>
<dbReference type="PANTHER" id="PTHR30575:SF0">
    <property type="entry name" value="XAA-ARG DIPEPTIDASE"/>
    <property type="match status" value="1"/>
</dbReference>